<dbReference type="SUPFAM" id="SSF47175">
    <property type="entry name" value="Cytochromes"/>
    <property type="match status" value="1"/>
</dbReference>
<dbReference type="InterPro" id="IPR002321">
    <property type="entry name" value="Cyt_c_II"/>
</dbReference>
<dbReference type="InterPro" id="IPR010980">
    <property type="entry name" value="Cyt_c/b562"/>
</dbReference>
<name>S9TMC7_MAGFU</name>
<gene>
    <name evidence="9" type="ORF">K678_01176</name>
</gene>
<dbReference type="PIRSF" id="PIRSF000027">
    <property type="entry name" value="Cytc_c_prime"/>
    <property type="match status" value="1"/>
</dbReference>
<keyword evidence="5 6" id="KW-0408">Iron</keyword>
<feature type="binding site" description="covalent" evidence="7">
    <location>
        <position position="144"/>
    </location>
    <ligand>
        <name>heme c</name>
        <dbReference type="ChEBI" id="CHEBI:61717"/>
    </ligand>
</feature>
<evidence type="ECO:0000256" key="1">
    <source>
        <dbReference type="ARBA" id="ARBA00022448"/>
    </source>
</evidence>
<dbReference type="GO" id="GO:0022900">
    <property type="term" value="P:electron transport chain"/>
    <property type="evidence" value="ECO:0007669"/>
    <property type="project" value="InterPro"/>
</dbReference>
<dbReference type="EMBL" id="AQPH01000002">
    <property type="protein sequence ID" value="EPY03431.1"/>
    <property type="molecule type" value="Genomic_DNA"/>
</dbReference>
<dbReference type="PROSITE" id="PS51009">
    <property type="entry name" value="CYTCII"/>
    <property type="match status" value="1"/>
</dbReference>
<keyword evidence="8" id="KW-0732">Signal</keyword>
<reference evidence="9 10" key="1">
    <citation type="submission" date="2013-04" db="EMBL/GenBank/DDBJ databases">
        <authorList>
            <person name="Kuznetsov B."/>
            <person name="Ivanovsky R."/>
        </authorList>
    </citation>
    <scope>NUCLEOTIDE SEQUENCE [LARGE SCALE GENOMIC DNA]</scope>
    <source>
        <strain evidence="9 10">MGU-K5</strain>
    </source>
</reference>
<dbReference type="Proteomes" id="UP000015350">
    <property type="component" value="Unassembled WGS sequence"/>
</dbReference>
<dbReference type="InterPro" id="IPR015984">
    <property type="entry name" value="Cyt_c_prime_subgr"/>
</dbReference>
<evidence type="ECO:0000256" key="8">
    <source>
        <dbReference type="SAM" id="SignalP"/>
    </source>
</evidence>
<dbReference type="GO" id="GO:0042597">
    <property type="term" value="C:periplasmic space"/>
    <property type="evidence" value="ECO:0007669"/>
    <property type="project" value="InterPro"/>
</dbReference>
<evidence type="ECO:0000256" key="3">
    <source>
        <dbReference type="ARBA" id="ARBA00022723"/>
    </source>
</evidence>
<evidence type="ECO:0000313" key="10">
    <source>
        <dbReference type="Proteomes" id="UP000015350"/>
    </source>
</evidence>
<keyword evidence="1" id="KW-0813">Transport</keyword>
<proteinExistence type="predicted"/>
<comment type="PTM">
    <text evidence="7">Binds 1 heme group per subunit.</text>
</comment>
<evidence type="ECO:0000256" key="4">
    <source>
        <dbReference type="ARBA" id="ARBA00022982"/>
    </source>
</evidence>
<evidence type="ECO:0000313" key="9">
    <source>
        <dbReference type="EMBL" id="EPY03431.1"/>
    </source>
</evidence>
<dbReference type="Gene3D" id="1.20.120.10">
    <property type="entry name" value="Cytochrome c/b562"/>
    <property type="match status" value="1"/>
</dbReference>
<dbReference type="GO" id="GO:0005506">
    <property type="term" value="F:iron ion binding"/>
    <property type="evidence" value="ECO:0007669"/>
    <property type="project" value="InterPro"/>
</dbReference>
<dbReference type="eggNOG" id="COG3909">
    <property type="taxonomic scope" value="Bacteria"/>
</dbReference>
<keyword evidence="2 7" id="KW-0349">Heme</keyword>
<protein>
    <submittedName>
        <fullName evidence="9">Cytochrome c class ii</fullName>
    </submittedName>
</protein>
<organism evidence="9 10">
    <name type="scientific">Magnetospirillum fulvum MGU-K5</name>
    <dbReference type="NCBI Taxonomy" id="1316936"/>
    <lineage>
        <taxon>Bacteria</taxon>
        <taxon>Pseudomonadati</taxon>
        <taxon>Pseudomonadota</taxon>
        <taxon>Alphaproteobacteria</taxon>
        <taxon>Rhodospirillales</taxon>
        <taxon>Rhodospirillaceae</taxon>
        <taxon>Magnetospirillum</taxon>
    </lineage>
</organism>
<dbReference type="Pfam" id="PF01322">
    <property type="entry name" value="Cytochrom_C_2"/>
    <property type="match status" value="1"/>
</dbReference>
<keyword evidence="4" id="KW-0249">Electron transport</keyword>
<comment type="caution">
    <text evidence="9">The sequence shown here is derived from an EMBL/GenBank/DDBJ whole genome shotgun (WGS) entry which is preliminary data.</text>
</comment>
<feature type="chain" id="PRO_5004557406" evidence="8">
    <location>
        <begin position="27"/>
        <end position="154"/>
    </location>
</feature>
<dbReference type="GO" id="GO:0020037">
    <property type="term" value="F:heme binding"/>
    <property type="evidence" value="ECO:0007669"/>
    <property type="project" value="InterPro"/>
</dbReference>
<evidence type="ECO:0000256" key="5">
    <source>
        <dbReference type="ARBA" id="ARBA00023004"/>
    </source>
</evidence>
<dbReference type="RefSeq" id="WP_021130623.1">
    <property type="nucleotide sequence ID" value="NZ_AQPH01000002.1"/>
</dbReference>
<sequence>MRFSLKYAAVAAVAGAIVAASVPAVAQQSKPEDLLKLRQGLMQTLKSQWVPIAGFAAGKADLPADAAQRAENMAMVAKLAPIGWAKGTEALPNGETKPEAFGAKSAEFLEGWKALATESTKLAAAAKAGPDALKAQAAATGKVCKACHEEFKQD</sequence>
<evidence type="ECO:0000256" key="7">
    <source>
        <dbReference type="PIRSR" id="PIRSR000027-2"/>
    </source>
</evidence>
<accession>S9TMC7</accession>
<evidence type="ECO:0000256" key="2">
    <source>
        <dbReference type="ARBA" id="ARBA00022617"/>
    </source>
</evidence>
<dbReference type="AlphaFoldDB" id="S9TMC7"/>
<dbReference type="STRING" id="1316936.K678_01176"/>
<feature type="binding site" description="axial binding residue" evidence="6">
    <location>
        <position position="148"/>
    </location>
    <ligand>
        <name>heme c</name>
        <dbReference type="ChEBI" id="CHEBI:61717"/>
    </ligand>
    <ligandPart>
        <name>Fe</name>
        <dbReference type="ChEBI" id="CHEBI:18248"/>
    </ligandPart>
</feature>
<dbReference type="PRINTS" id="PR00608">
    <property type="entry name" value="CYTCHROMECII"/>
</dbReference>
<evidence type="ECO:0000256" key="6">
    <source>
        <dbReference type="PIRSR" id="PIRSR000027-1"/>
    </source>
</evidence>
<dbReference type="InterPro" id="IPR012127">
    <property type="entry name" value="Cyt_c_prime"/>
</dbReference>
<dbReference type="GO" id="GO:0009055">
    <property type="term" value="F:electron transfer activity"/>
    <property type="evidence" value="ECO:0007669"/>
    <property type="project" value="InterPro"/>
</dbReference>
<feature type="signal peptide" evidence="8">
    <location>
        <begin position="1"/>
        <end position="26"/>
    </location>
</feature>
<feature type="binding site" description="covalent" evidence="7">
    <location>
        <position position="147"/>
    </location>
    <ligand>
        <name>heme c</name>
        <dbReference type="ChEBI" id="CHEBI:61717"/>
    </ligand>
</feature>
<dbReference type="OrthoDB" id="8115790at2"/>
<keyword evidence="3 6" id="KW-0479">Metal-binding</keyword>